<protein>
    <recommendedName>
        <fullName evidence="4">BTB domain transcription factor</fullName>
    </recommendedName>
</protein>
<dbReference type="Proteomes" id="UP000799766">
    <property type="component" value="Unassembled WGS sequence"/>
</dbReference>
<proteinExistence type="predicted"/>
<feature type="region of interest" description="Disordered" evidence="1">
    <location>
        <begin position="341"/>
        <end position="372"/>
    </location>
</feature>
<feature type="compositionally biased region" description="Basic and acidic residues" evidence="1">
    <location>
        <begin position="65"/>
        <end position="89"/>
    </location>
</feature>
<evidence type="ECO:0000313" key="3">
    <source>
        <dbReference type="Proteomes" id="UP000799766"/>
    </source>
</evidence>
<dbReference type="EMBL" id="MU001680">
    <property type="protein sequence ID" value="KAF2457580.1"/>
    <property type="molecule type" value="Genomic_DNA"/>
</dbReference>
<evidence type="ECO:0008006" key="4">
    <source>
        <dbReference type="Google" id="ProtNLM"/>
    </source>
</evidence>
<feature type="compositionally biased region" description="Basic and acidic residues" evidence="1">
    <location>
        <begin position="45"/>
        <end position="56"/>
    </location>
</feature>
<organism evidence="2 3">
    <name type="scientific">Lineolata rhizophorae</name>
    <dbReference type="NCBI Taxonomy" id="578093"/>
    <lineage>
        <taxon>Eukaryota</taxon>
        <taxon>Fungi</taxon>
        <taxon>Dikarya</taxon>
        <taxon>Ascomycota</taxon>
        <taxon>Pezizomycotina</taxon>
        <taxon>Dothideomycetes</taxon>
        <taxon>Dothideomycetes incertae sedis</taxon>
        <taxon>Lineolatales</taxon>
        <taxon>Lineolataceae</taxon>
        <taxon>Lineolata</taxon>
    </lineage>
</organism>
<accession>A0A6A6P0Q7</accession>
<evidence type="ECO:0000313" key="2">
    <source>
        <dbReference type="EMBL" id="KAF2457580.1"/>
    </source>
</evidence>
<feature type="compositionally biased region" description="Acidic residues" evidence="1">
    <location>
        <begin position="360"/>
        <end position="370"/>
    </location>
</feature>
<gene>
    <name evidence="2" type="ORF">BDY21DRAFT_344253</name>
</gene>
<dbReference type="PANTHER" id="PTHR34776:SF1">
    <property type="entry name" value="F17F16.3 PROTEIN"/>
    <property type="match status" value="1"/>
</dbReference>
<dbReference type="PANTHER" id="PTHR34776">
    <property type="entry name" value="F17F16.3 PROTEIN"/>
    <property type="match status" value="1"/>
</dbReference>
<sequence length="401" mass="43927">MPETRRSSARLAAGSDSNAKSEDGSPTAGDKRKADSSVASSPSAKKPEKKTQKTIEETAPQPESPTKKEEKTKPDEGKGGEDVDMKDSEAETTGENKQISPDGDAKEAPSNGAVEESPSRAKAMPSNIVEKGILYVFTRGRVGIEEPEGVSDLQRTYFVLRPLPKGAKLTDGPLEDAPTNRLFAIPKKAFPKRRSDRLMAFTEKGPTTIKNLKESFFGGEQHRTATRGKRETPPVIPVAEGVYAITELERSTHLAYMITIPEKIGEVQEDLGLMDKGSFVMSVKNPARPGPANARLPQGPDFPDEIMKEFRGLAWIPVKPHHLDYANVQTLLIGEGTEGDVGKALDQTKKDAKQDKEAPGEEMEALEYEDEQRVQHLHGDDTVFDDLGISHKDYPKVPTTW</sequence>
<dbReference type="OrthoDB" id="1028014at2759"/>
<name>A0A6A6P0Q7_9PEZI</name>
<feature type="region of interest" description="Disordered" evidence="1">
    <location>
        <begin position="1"/>
        <end position="124"/>
    </location>
</feature>
<feature type="compositionally biased region" description="Basic and acidic residues" evidence="1">
    <location>
        <begin position="19"/>
        <end position="35"/>
    </location>
</feature>
<feature type="compositionally biased region" description="Basic and acidic residues" evidence="1">
    <location>
        <begin position="341"/>
        <end position="359"/>
    </location>
</feature>
<reference evidence="2" key="1">
    <citation type="journal article" date="2020" name="Stud. Mycol.">
        <title>101 Dothideomycetes genomes: a test case for predicting lifestyles and emergence of pathogens.</title>
        <authorList>
            <person name="Haridas S."/>
            <person name="Albert R."/>
            <person name="Binder M."/>
            <person name="Bloem J."/>
            <person name="Labutti K."/>
            <person name="Salamov A."/>
            <person name="Andreopoulos B."/>
            <person name="Baker S."/>
            <person name="Barry K."/>
            <person name="Bills G."/>
            <person name="Bluhm B."/>
            <person name="Cannon C."/>
            <person name="Castanera R."/>
            <person name="Culley D."/>
            <person name="Daum C."/>
            <person name="Ezra D."/>
            <person name="Gonzalez J."/>
            <person name="Henrissat B."/>
            <person name="Kuo A."/>
            <person name="Liang C."/>
            <person name="Lipzen A."/>
            <person name="Lutzoni F."/>
            <person name="Magnuson J."/>
            <person name="Mondo S."/>
            <person name="Nolan M."/>
            <person name="Ohm R."/>
            <person name="Pangilinan J."/>
            <person name="Park H.-J."/>
            <person name="Ramirez L."/>
            <person name="Alfaro M."/>
            <person name="Sun H."/>
            <person name="Tritt A."/>
            <person name="Yoshinaga Y."/>
            <person name="Zwiers L.-H."/>
            <person name="Turgeon B."/>
            <person name="Goodwin S."/>
            <person name="Spatafora J."/>
            <person name="Crous P."/>
            <person name="Grigoriev I."/>
        </authorList>
    </citation>
    <scope>NUCLEOTIDE SEQUENCE</scope>
    <source>
        <strain evidence="2">ATCC 16933</strain>
    </source>
</reference>
<keyword evidence="3" id="KW-1185">Reference proteome</keyword>
<evidence type="ECO:0000256" key="1">
    <source>
        <dbReference type="SAM" id="MobiDB-lite"/>
    </source>
</evidence>
<dbReference type="AlphaFoldDB" id="A0A6A6P0Q7"/>